<proteinExistence type="predicted"/>
<protein>
    <submittedName>
        <fullName evidence="1">Uncharacterized protein</fullName>
    </submittedName>
</protein>
<dbReference type="OrthoDB" id="24734at10239"/>
<keyword evidence="2" id="KW-1185">Reference proteome</keyword>
<evidence type="ECO:0000313" key="2">
    <source>
        <dbReference type="Proteomes" id="UP000030734"/>
    </source>
</evidence>
<sequence>MNINNVVVRILAERILNKGLNPLKNREFQLDDVTNAEYRKAVEDYIIEHSGVVEGAEPTK</sequence>
<dbReference type="GeneID" id="26646998"/>
<dbReference type="KEGG" id="vg:26646998"/>
<organism evidence="1 2">
    <name type="scientific">Clostridium phage phiCD481-1</name>
    <dbReference type="NCBI Taxonomy" id="1582153"/>
    <lineage>
        <taxon>Viruses</taxon>
        <taxon>Duplodnaviria</taxon>
        <taxon>Heunggongvirae</taxon>
        <taxon>Uroviricota</taxon>
        <taxon>Caudoviricetes</taxon>
        <taxon>Sherbrookevirus</taxon>
        <taxon>Sherbrookevirus CD4811</taxon>
    </lineage>
</organism>
<dbReference type="Proteomes" id="UP000030734">
    <property type="component" value="Segment"/>
</dbReference>
<evidence type="ECO:0000313" key="1">
    <source>
        <dbReference type="EMBL" id="CEK40595.1"/>
    </source>
</evidence>
<accession>A0A0A8WFB7</accession>
<dbReference type="RefSeq" id="YP_009213097.1">
    <property type="nucleotide sequence ID" value="NC_028951.1"/>
</dbReference>
<dbReference type="EMBL" id="LN681538">
    <property type="protein sequence ID" value="CEK40595.1"/>
    <property type="molecule type" value="Genomic_DNA"/>
</dbReference>
<reference evidence="1 2" key="1">
    <citation type="submission" date="2014-12" db="EMBL/GenBank/DDBJ databases">
        <title>Whole Genome Sequence and Molecular Characterization of Siphoviridae / Myoviridae Phage Infecting Clostridium difficile.</title>
        <authorList>
            <person name="Monot M."/>
        </authorList>
    </citation>
    <scope>NUCLEOTIDE SEQUENCE [LARGE SCALE GENOMIC DNA]</scope>
</reference>
<name>A0A0A8WFB7_9CAUD</name>
<gene>
    <name evidence="1" type="ORF">PHICD48101_20024</name>
</gene>